<reference evidence="2" key="1">
    <citation type="submission" date="2023-05" db="EMBL/GenBank/DDBJ databases">
        <title>Nepenthes gracilis genome sequencing.</title>
        <authorList>
            <person name="Fukushima K."/>
        </authorList>
    </citation>
    <scope>NUCLEOTIDE SEQUENCE</scope>
    <source>
        <strain evidence="2">SING2019-196</strain>
    </source>
</reference>
<keyword evidence="3" id="KW-1185">Reference proteome</keyword>
<dbReference type="EMBL" id="BSYO01000010">
    <property type="protein sequence ID" value="GMH10590.1"/>
    <property type="molecule type" value="Genomic_DNA"/>
</dbReference>
<dbReference type="AlphaFoldDB" id="A0AAD3XNC4"/>
<gene>
    <name evidence="2" type="ORF">Nepgr_012431</name>
</gene>
<evidence type="ECO:0000256" key="1">
    <source>
        <dbReference type="SAM" id="MobiDB-lite"/>
    </source>
</evidence>
<evidence type="ECO:0000313" key="3">
    <source>
        <dbReference type="Proteomes" id="UP001279734"/>
    </source>
</evidence>
<name>A0AAD3XNC4_NEPGR</name>
<organism evidence="2 3">
    <name type="scientific">Nepenthes gracilis</name>
    <name type="common">Slender pitcher plant</name>
    <dbReference type="NCBI Taxonomy" id="150966"/>
    <lineage>
        <taxon>Eukaryota</taxon>
        <taxon>Viridiplantae</taxon>
        <taxon>Streptophyta</taxon>
        <taxon>Embryophyta</taxon>
        <taxon>Tracheophyta</taxon>
        <taxon>Spermatophyta</taxon>
        <taxon>Magnoliopsida</taxon>
        <taxon>eudicotyledons</taxon>
        <taxon>Gunneridae</taxon>
        <taxon>Pentapetalae</taxon>
        <taxon>Caryophyllales</taxon>
        <taxon>Nepenthaceae</taxon>
        <taxon>Nepenthes</taxon>
    </lineage>
</organism>
<evidence type="ECO:0000313" key="2">
    <source>
        <dbReference type="EMBL" id="GMH10590.1"/>
    </source>
</evidence>
<comment type="caution">
    <text evidence="2">The sequence shown here is derived from an EMBL/GenBank/DDBJ whole genome shotgun (WGS) entry which is preliminary data.</text>
</comment>
<accession>A0AAD3XNC4</accession>
<proteinExistence type="predicted"/>
<sequence>MERLNFARVCVEVARGAHLPAKIRLNSGADVAASPIEIEVAYHGKPGASVKGRDANMVFSFDGDSCVSIEGYQLATSLKPSSLYLADGDGQEKGDVDQVLPAAELLCDSHPLAITLKSAIEVCELVSSPGVVAAAASRESPELLVAFHLPDSKAASYLKESLHLEGQHLPNCAVEVLDDVSSGMPSEAMVEDAPTVVSTPSPHVVQRDLAPDVDSACRIASDVERLQKQLMEIKDQRFLDLHLPCCTQAVCESVPNGSSSRCEATVQGGSLRGANASPSYPQGPPARWTDDELFAKQAINGRYPKAHR</sequence>
<dbReference type="Proteomes" id="UP001279734">
    <property type="component" value="Unassembled WGS sequence"/>
</dbReference>
<feature type="region of interest" description="Disordered" evidence="1">
    <location>
        <begin position="269"/>
        <end position="289"/>
    </location>
</feature>
<protein>
    <submittedName>
        <fullName evidence="2">Uncharacterized protein</fullName>
    </submittedName>
</protein>